<proteinExistence type="predicted"/>
<protein>
    <recommendedName>
        <fullName evidence="1">NADP-dependent oxidoreductase domain-containing protein</fullName>
    </recommendedName>
</protein>
<dbReference type="PANTHER" id="PTHR43147:SF2">
    <property type="entry name" value="NADP-DEPENDENT OXIDOREDUCTASE DOMAIN-CONTAINING PROTEIN"/>
    <property type="match status" value="1"/>
</dbReference>
<dbReference type="RefSeq" id="WP_006938956.1">
    <property type="nucleotide sequence ID" value="NZ_AAUW01000022.1"/>
</dbReference>
<dbReference type="Proteomes" id="UP000004848">
    <property type="component" value="Unassembled WGS sequence"/>
</dbReference>
<name>A0P1B3_ROSAI</name>
<sequence length="352" mass="38934">MSVAKRIELAPGYEISRVIRGGWQLAGGHGSVDRERAVQDLIAFADEGITTFDCADIYTGVEEIIGAFRTAYGNKRGAEALSRIRVHTKCVPDLDKLERLTRSDLRATIDRSRKRLGVERLDLVQFHWWDYARGDWLQAASWLREFQNEGHINLLGGTNFDTGHVAAMFDAGIRLASMQVQYSLLDRRPEKHMAALAAREGFSFLCYGTVAGGFLSDKWIGKSDPKSEFENRSLVKYYLVIEDLGGWDLLQSLLSTLRTVADRHDTDIATVASAAVLARAHVAAAIVGARNADHLAGNVAISNLSLTQEDLAEIESVLGGARELDGDVYALERDRNGRHGAIMKYNLNKEEA</sequence>
<dbReference type="Gene3D" id="3.20.20.100">
    <property type="entry name" value="NADP-dependent oxidoreductase domain"/>
    <property type="match status" value="1"/>
</dbReference>
<evidence type="ECO:0000313" key="2">
    <source>
        <dbReference type="EMBL" id="EAV41298.1"/>
    </source>
</evidence>
<comment type="caution">
    <text evidence="2">The sequence shown here is derived from an EMBL/GenBank/DDBJ whole genome shotgun (WGS) entry which is preliminary data.</text>
</comment>
<dbReference type="CDD" id="cd19101">
    <property type="entry name" value="AKR_unchar"/>
    <property type="match status" value="1"/>
</dbReference>
<organism evidence="2 3">
    <name type="scientific">Roseibium aggregatum (strain ATCC 25650 / DSM 13394 / JCM 20685 / NBRC 16684 / NCIMB 2208 / IAM 12614 / B1)</name>
    <name type="common">Stappia aggregata</name>
    <dbReference type="NCBI Taxonomy" id="384765"/>
    <lineage>
        <taxon>Bacteria</taxon>
        <taxon>Pseudomonadati</taxon>
        <taxon>Pseudomonadota</taxon>
        <taxon>Alphaproteobacteria</taxon>
        <taxon>Hyphomicrobiales</taxon>
        <taxon>Stappiaceae</taxon>
        <taxon>Roseibium</taxon>
    </lineage>
</organism>
<dbReference type="EMBL" id="AAUW01000022">
    <property type="protein sequence ID" value="EAV41298.1"/>
    <property type="molecule type" value="Genomic_DNA"/>
</dbReference>
<dbReference type="SUPFAM" id="SSF51430">
    <property type="entry name" value="NAD(P)-linked oxidoreductase"/>
    <property type="match status" value="1"/>
</dbReference>
<dbReference type="OrthoDB" id="9783572at2"/>
<feature type="domain" description="NADP-dependent oxidoreductase" evidence="1">
    <location>
        <begin position="18"/>
        <end position="317"/>
    </location>
</feature>
<accession>A0P1B3</accession>
<gene>
    <name evidence="2" type="ORF">SIAM614_29466</name>
</gene>
<evidence type="ECO:0000259" key="1">
    <source>
        <dbReference type="Pfam" id="PF00248"/>
    </source>
</evidence>
<dbReference type="InterPro" id="IPR036812">
    <property type="entry name" value="NAD(P)_OxRdtase_dom_sf"/>
</dbReference>
<reference evidence="2 3" key="1">
    <citation type="submission" date="2006-05" db="EMBL/GenBank/DDBJ databases">
        <authorList>
            <person name="King G."/>
            <person name="Ferriera S."/>
            <person name="Johnson J."/>
            <person name="Kravitz S."/>
            <person name="Beeson K."/>
            <person name="Sutton G."/>
            <person name="Rogers Y.-H."/>
            <person name="Friedman R."/>
            <person name="Frazier M."/>
            <person name="Venter J.C."/>
        </authorList>
    </citation>
    <scope>NUCLEOTIDE SEQUENCE [LARGE SCALE GENOMIC DNA]</scope>
    <source>
        <strain evidence="3">ATCC 25650 / DSM 13394 / JCM 20685 / NBRC 16684 / NCIMB 2208 / IAM 12614 / B1</strain>
    </source>
</reference>
<dbReference type="Pfam" id="PF00248">
    <property type="entry name" value="Aldo_ket_red"/>
    <property type="match status" value="1"/>
</dbReference>
<dbReference type="PANTHER" id="PTHR43147">
    <property type="entry name" value="PROTEIN TAS"/>
    <property type="match status" value="1"/>
</dbReference>
<dbReference type="InterPro" id="IPR023210">
    <property type="entry name" value="NADP_OxRdtase_dom"/>
</dbReference>
<evidence type="ECO:0000313" key="3">
    <source>
        <dbReference type="Proteomes" id="UP000004848"/>
    </source>
</evidence>
<dbReference type="GeneID" id="68849237"/>
<dbReference type="AlphaFoldDB" id="A0P1B3"/>
<dbReference type="eggNOG" id="COG0667">
    <property type="taxonomic scope" value="Bacteria"/>
</dbReference>